<dbReference type="Proteomes" id="UP000664545">
    <property type="component" value="Unassembled WGS sequence"/>
</dbReference>
<feature type="region of interest" description="Disordered" evidence="3">
    <location>
        <begin position="144"/>
        <end position="169"/>
    </location>
</feature>
<evidence type="ECO:0000256" key="1">
    <source>
        <dbReference type="ARBA" id="ARBA00010577"/>
    </source>
</evidence>
<organism evidence="4 5">
    <name type="scientific">Clostridium aminobutyricum</name>
    <dbReference type="NCBI Taxonomy" id="33953"/>
    <lineage>
        <taxon>Bacteria</taxon>
        <taxon>Bacillati</taxon>
        <taxon>Bacillota</taxon>
        <taxon>Clostridia</taxon>
        <taxon>Eubacteriales</taxon>
        <taxon>Clostridiaceae</taxon>
        <taxon>Clostridium</taxon>
    </lineage>
</organism>
<evidence type="ECO:0000256" key="3">
    <source>
        <dbReference type="SAM" id="MobiDB-lite"/>
    </source>
</evidence>
<dbReference type="AlphaFoldDB" id="A0A939D9R0"/>
<name>A0A939D9R0_CLOAM</name>
<reference evidence="4" key="1">
    <citation type="submission" date="2021-02" db="EMBL/GenBank/DDBJ databases">
        <title>Abyssanaerobacter marinus gen.nov., sp., nov, anaerobic bacterium isolated from the Onnuri vent field of Indian Ocean and suggestion of Mogibacteriaceae fam. nov., and proposal of reclassification of ambiguous this family's genus member.</title>
        <authorList>
            <person name="Kim Y.J."/>
            <person name="Yang J.-A."/>
        </authorList>
    </citation>
    <scope>NUCLEOTIDE SEQUENCE</scope>
    <source>
        <strain evidence="4">DSM 2634</strain>
    </source>
</reference>
<keyword evidence="5" id="KW-1185">Reference proteome</keyword>
<gene>
    <name evidence="4" type="ORF">JYB65_10365</name>
</gene>
<comment type="similarity">
    <text evidence="1">Belongs to the FlgD family.</text>
</comment>
<dbReference type="Pfam" id="PF03963">
    <property type="entry name" value="FlgD"/>
    <property type="match status" value="1"/>
</dbReference>
<evidence type="ECO:0000256" key="2">
    <source>
        <dbReference type="ARBA" id="ARBA00022795"/>
    </source>
</evidence>
<keyword evidence="2" id="KW-1005">Bacterial flagellum biogenesis</keyword>
<evidence type="ECO:0000313" key="5">
    <source>
        <dbReference type="Proteomes" id="UP000664545"/>
    </source>
</evidence>
<evidence type="ECO:0008006" key="6">
    <source>
        <dbReference type="Google" id="ProtNLM"/>
    </source>
</evidence>
<dbReference type="InterPro" id="IPR005648">
    <property type="entry name" value="FlgD"/>
</dbReference>
<evidence type="ECO:0000313" key="4">
    <source>
        <dbReference type="EMBL" id="MBN7773766.1"/>
    </source>
</evidence>
<dbReference type="EMBL" id="JAFJZZ010000004">
    <property type="protein sequence ID" value="MBN7773766.1"/>
    <property type="molecule type" value="Genomic_DNA"/>
</dbReference>
<dbReference type="GO" id="GO:0044781">
    <property type="term" value="P:bacterial-type flagellum organization"/>
    <property type="evidence" value="ECO:0007669"/>
    <property type="project" value="UniProtKB-KW"/>
</dbReference>
<comment type="caution">
    <text evidence="4">The sequence shown here is derived from an EMBL/GenBank/DDBJ whole genome shotgun (WGS) entry which is preliminary data.</text>
</comment>
<sequence>MSTINDEIRTKLISVANSKSAAASNALNLQTTDWMTLLVAQLRNQDMYNTADTSEYTSQMAQYSMIQALNDLTALNEEMYATNYTSYAASLVGKEVTVAKLDGSNNLVTETGTVTGVTLYENEPMVYIGKNAYKLSQIMVLGAVEDSTPPDDTETEPPADGDESDDDTP</sequence>
<accession>A0A939D9R0</accession>
<proteinExistence type="inferred from homology"/>
<feature type="compositionally biased region" description="Acidic residues" evidence="3">
    <location>
        <begin position="148"/>
        <end position="169"/>
    </location>
</feature>
<protein>
    <recommendedName>
        <fullName evidence="6">Flagellar hook capping protein</fullName>
    </recommendedName>
</protein>
<dbReference type="RefSeq" id="WP_206582602.1">
    <property type="nucleotide sequence ID" value="NZ_JAFJZZ010000004.1"/>
</dbReference>